<evidence type="ECO:0000313" key="3">
    <source>
        <dbReference type="EMBL" id="AKQ02782.1"/>
    </source>
</evidence>
<dbReference type="InterPro" id="IPR037138">
    <property type="entry name" value="His_deacetylse_dom_sf"/>
</dbReference>
<name>A0A0H4T8F9_9BACT</name>
<feature type="domain" description="Histone deacetylase" evidence="2">
    <location>
        <begin position="22"/>
        <end position="309"/>
    </location>
</feature>
<organism evidence="3">
    <name type="scientific">uncultured Gemmatimonadetes bacterium Rifle_16ft_4_minimus_37772</name>
    <dbReference type="NCBI Taxonomy" id="1665097"/>
    <lineage>
        <taxon>Bacteria</taxon>
        <taxon>Pseudomonadati</taxon>
        <taxon>Gemmatimonadota</taxon>
        <taxon>environmental samples</taxon>
    </lineage>
</organism>
<dbReference type="InterPro" id="IPR000286">
    <property type="entry name" value="HDACs"/>
</dbReference>
<dbReference type="GO" id="GO:0004407">
    <property type="term" value="F:histone deacetylase activity"/>
    <property type="evidence" value="ECO:0007669"/>
    <property type="project" value="TreeGrafter"/>
</dbReference>
<dbReference type="PANTHER" id="PTHR10625:SF10">
    <property type="entry name" value="HISTONE DEACETYLASE HDAC1"/>
    <property type="match status" value="1"/>
</dbReference>
<dbReference type="EMBL" id="KT007003">
    <property type="protein sequence ID" value="AKQ02782.1"/>
    <property type="molecule type" value="Genomic_DNA"/>
</dbReference>
<reference evidence="3" key="1">
    <citation type="journal article" date="2015" name="ISME J.">
        <title>Aquifer environment selects for microbial species cohorts in sediment and groundwater.</title>
        <authorList>
            <person name="Hug L.A."/>
            <person name="Thomas B.C."/>
            <person name="Brown C.T."/>
            <person name="Frischkorn K.R."/>
            <person name="Williams K.H."/>
            <person name="Tringe S.G."/>
            <person name="Banfield J.F."/>
        </authorList>
    </citation>
    <scope>NUCLEOTIDE SEQUENCE</scope>
</reference>
<comment type="similarity">
    <text evidence="1">Belongs to the histone deacetylase family.</text>
</comment>
<evidence type="ECO:0000259" key="2">
    <source>
        <dbReference type="Pfam" id="PF00850"/>
    </source>
</evidence>
<dbReference type="SUPFAM" id="SSF52768">
    <property type="entry name" value="Arginase/deacetylase"/>
    <property type="match status" value="1"/>
</dbReference>
<dbReference type="CDD" id="cd09992">
    <property type="entry name" value="HDAC_classII"/>
    <property type="match status" value="1"/>
</dbReference>
<accession>A0A0H4T8F9</accession>
<dbReference type="PRINTS" id="PR01270">
    <property type="entry name" value="HDASUPER"/>
</dbReference>
<dbReference type="Pfam" id="PF00850">
    <property type="entry name" value="Hist_deacetyl"/>
    <property type="match status" value="1"/>
</dbReference>
<dbReference type="GO" id="GO:0040029">
    <property type="term" value="P:epigenetic regulation of gene expression"/>
    <property type="evidence" value="ECO:0007669"/>
    <property type="project" value="TreeGrafter"/>
</dbReference>
<dbReference type="AlphaFoldDB" id="A0A0H4T8F9"/>
<sequence length="310" mass="33266">MTSRVALISHSDCGRHDNGWNHPEHVGRLRAIPRALKDDVVLFQALEHREGRHATEDEIALAHDRAYIELVQAMSASGGGRFDADTVASEGSWDAATAGAGCVLDAVDLALAGANLRSFCAVRPPGHHALPGAAMGFCLFGNVGIAAHYARRAKGLDRVLIVDWDVHHGNGTQAIVEHDPNIHFVSMHQWPWYPGTGAADDRGPHRSVWNRPMPPGLPAAQYASTLLEAVDAAALGFTPDLVLVSAGFDSLRGDPLGGFTLEMDDVERLTREVVARAEQWCGGRVVSALEGGYVPERLGDAAVRHLRALL</sequence>
<proteinExistence type="inferred from homology"/>
<dbReference type="InterPro" id="IPR023801">
    <property type="entry name" value="His_deacetylse_dom"/>
</dbReference>
<dbReference type="InterPro" id="IPR023696">
    <property type="entry name" value="Ureohydrolase_dom_sf"/>
</dbReference>
<dbReference type="PANTHER" id="PTHR10625">
    <property type="entry name" value="HISTONE DEACETYLASE HDAC1-RELATED"/>
    <property type="match status" value="1"/>
</dbReference>
<evidence type="ECO:0000256" key="1">
    <source>
        <dbReference type="ARBA" id="ARBA00005947"/>
    </source>
</evidence>
<protein>
    <submittedName>
        <fullName evidence="3">Histone deacetylase family protein</fullName>
    </submittedName>
</protein>
<dbReference type="Gene3D" id="3.40.800.20">
    <property type="entry name" value="Histone deacetylase domain"/>
    <property type="match status" value="1"/>
</dbReference>